<evidence type="ECO:0000313" key="1">
    <source>
        <dbReference type="EMBL" id="RHY77773.1"/>
    </source>
</evidence>
<comment type="caution">
    <text evidence="1">The sequence shown here is derived from an EMBL/GenBank/DDBJ whole genome shotgun (WGS) entry which is preliminary data.</text>
</comment>
<protein>
    <submittedName>
        <fullName evidence="1">Uncharacterized protein</fullName>
    </submittedName>
</protein>
<gene>
    <name evidence="1" type="ORF">DYB38_011385</name>
</gene>
<proteinExistence type="predicted"/>
<reference evidence="1 2" key="1">
    <citation type="submission" date="2018-08" db="EMBL/GenBank/DDBJ databases">
        <title>Aphanomyces genome sequencing and annotation.</title>
        <authorList>
            <person name="Minardi D."/>
            <person name="Oidtmann B."/>
            <person name="Van Der Giezen M."/>
            <person name="Studholme D.J."/>
        </authorList>
    </citation>
    <scope>NUCLEOTIDE SEQUENCE [LARGE SCALE GENOMIC DNA]</scope>
    <source>
        <strain evidence="1 2">SA</strain>
    </source>
</reference>
<accession>A0A397E9I3</accession>
<dbReference type="AlphaFoldDB" id="A0A397E9I3"/>
<sequence>MARARTLTREERLDMLRLFAFYTSQGETGPSRKREYCDYGTVTSATPAANRTAHPTRVVHSTQNIELIQAFVRSCRATRMRTTAVDVLTYLNEMDVLSVDLTSKTATLAGVRAVQRFLKRRGYKRGKKPGS</sequence>
<name>A0A397E9I3_APHAT</name>
<dbReference type="Proteomes" id="UP000265716">
    <property type="component" value="Unassembled WGS sequence"/>
</dbReference>
<organism evidence="1 2">
    <name type="scientific">Aphanomyces astaci</name>
    <name type="common">Crayfish plague agent</name>
    <dbReference type="NCBI Taxonomy" id="112090"/>
    <lineage>
        <taxon>Eukaryota</taxon>
        <taxon>Sar</taxon>
        <taxon>Stramenopiles</taxon>
        <taxon>Oomycota</taxon>
        <taxon>Saprolegniomycetes</taxon>
        <taxon>Saprolegniales</taxon>
        <taxon>Verrucalvaceae</taxon>
        <taxon>Aphanomyces</taxon>
    </lineage>
</organism>
<dbReference type="EMBL" id="QUTC01000853">
    <property type="protein sequence ID" value="RHY77773.1"/>
    <property type="molecule type" value="Genomic_DNA"/>
</dbReference>
<evidence type="ECO:0000313" key="2">
    <source>
        <dbReference type="Proteomes" id="UP000265716"/>
    </source>
</evidence>